<name>A0A1C3XF40_9HYPH</name>
<dbReference type="Proteomes" id="UP000199205">
    <property type="component" value="Unassembled WGS sequence"/>
</dbReference>
<organism evidence="1 2">
    <name type="scientific">Rhizobium lusitanum</name>
    <dbReference type="NCBI Taxonomy" id="293958"/>
    <lineage>
        <taxon>Bacteria</taxon>
        <taxon>Pseudomonadati</taxon>
        <taxon>Pseudomonadota</taxon>
        <taxon>Alphaproteobacteria</taxon>
        <taxon>Hyphomicrobiales</taxon>
        <taxon>Rhizobiaceae</taxon>
        <taxon>Rhizobium/Agrobacterium group</taxon>
        <taxon>Rhizobium</taxon>
    </lineage>
</organism>
<gene>
    <name evidence="1" type="ORF">GA0061101_13536</name>
</gene>
<dbReference type="AlphaFoldDB" id="A0A1C3XF40"/>
<sequence length="57" mass="6281">MDLAILITHEVKVRQRNRNRIGANSEKPADVDDRLAAGIVDVPAACGLVQDLRLLIF</sequence>
<evidence type="ECO:0000313" key="2">
    <source>
        <dbReference type="Proteomes" id="UP000199205"/>
    </source>
</evidence>
<protein>
    <submittedName>
        <fullName evidence="1">Uncharacterized protein</fullName>
    </submittedName>
</protein>
<proteinExistence type="predicted"/>
<reference evidence="1 2" key="1">
    <citation type="submission" date="2016-08" db="EMBL/GenBank/DDBJ databases">
        <authorList>
            <person name="Seilhamer J.J."/>
        </authorList>
    </citation>
    <scope>NUCLEOTIDE SEQUENCE [LARGE SCALE GENOMIC DNA]</scope>
    <source>
        <strain evidence="1 2">P1-7</strain>
    </source>
</reference>
<accession>A0A1C3XF40</accession>
<dbReference type="EMBL" id="FMAF01000035">
    <property type="protein sequence ID" value="SCB50892.1"/>
    <property type="molecule type" value="Genomic_DNA"/>
</dbReference>
<evidence type="ECO:0000313" key="1">
    <source>
        <dbReference type="EMBL" id="SCB50892.1"/>
    </source>
</evidence>